<accession>A0AAE0F3Y6</accession>
<reference evidence="1 2" key="1">
    <citation type="journal article" date="2015" name="Genome Biol. Evol.">
        <title>Comparative Genomics of a Bacterivorous Green Alga Reveals Evolutionary Causalities and Consequences of Phago-Mixotrophic Mode of Nutrition.</title>
        <authorList>
            <person name="Burns J.A."/>
            <person name="Paasch A."/>
            <person name="Narechania A."/>
            <person name="Kim E."/>
        </authorList>
    </citation>
    <scope>NUCLEOTIDE SEQUENCE [LARGE SCALE GENOMIC DNA]</scope>
    <source>
        <strain evidence="1 2">PLY_AMNH</strain>
    </source>
</reference>
<name>A0AAE0F3Y6_9CHLO</name>
<proteinExistence type="predicted"/>
<dbReference type="EMBL" id="LGRX02026674">
    <property type="protein sequence ID" value="KAK3250492.1"/>
    <property type="molecule type" value="Genomic_DNA"/>
</dbReference>
<dbReference type="AlphaFoldDB" id="A0AAE0F3Y6"/>
<sequence>MTLRGHVLAQRIVDGASTYQILRCDRCAPHACTLCESVCRVRSKRVVRDVRCTNIPTTHPLVAYEIDAKTERAVRADAPDAPFTSKVLMHCLVAICEAHRRAACNKTQRARVLELAPCNDSRVGMRRLLDARKKAARWKQDNFIRCLVRALDACIAGGWIYLRDCDTPAAHLQFALQYGTRAMLWWFVTTRNQNPRVVRGSEHLRFALSVCDSGEPHALPLHETSDWPSWARRALTQFVDDAASIAHASPEPSLADVEADCAGLTLGQAVVVRTTRSCVAPDVRGSRKILEFGDPLSYADLTLAATEMLQSLTANEASPVIVVDARTPALRVTLYTLEPTAPGGACTHIRCTNRWTCENTWRRALLVRSKFRFASVLRLHYKDGDADTHLARYVRECCDVRSENEFMEYAAMLTSGRVVVECADVPRATGITIQLGDTASPACSTSAVVAGCWLRNDLIGLDARVVSVHSLRELVTGVPPNIFHEEEHRVAMLEVLWSGRDCVPDCVVGLDLSDPSWRVSPYPSLRVTYQISQDVHWPQLNLEIATGYVCADAFDWMALALRVNSARITVYPEAGGSRTAREECDRKLLLARTELEYLRTGPVA</sequence>
<keyword evidence="2" id="KW-1185">Reference proteome</keyword>
<organism evidence="1 2">
    <name type="scientific">Cymbomonas tetramitiformis</name>
    <dbReference type="NCBI Taxonomy" id="36881"/>
    <lineage>
        <taxon>Eukaryota</taxon>
        <taxon>Viridiplantae</taxon>
        <taxon>Chlorophyta</taxon>
        <taxon>Pyramimonadophyceae</taxon>
        <taxon>Pyramimonadales</taxon>
        <taxon>Pyramimonadaceae</taxon>
        <taxon>Cymbomonas</taxon>
    </lineage>
</organism>
<comment type="caution">
    <text evidence="1">The sequence shown here is derived from an EMBL/GenBank/DDBJ whole genome shotgun (WGS) entry which is preliminary data.</text>
</comment>
<dbReference type="Proteomes" id="UP001190700">
    <property type="component" value="Unassembled WGS sequence"/>
</dbReference>
<gene>
    <name evidence="1" type="ORF">CYMTET_40122</name>
</gene>
<evidence type="ECO:0000313" key="1">
    <source>
        <dbReference type="EMBL" id="KAK3250492.1"/>
    </source>
</evidence>
<protein>
    <submittedName>
        <fullName evidence="1">Uncharacterized protein</fullName>
    </submittedName>
</protein>
<evidence type="ECO:0000313" key="2">
    <source>
        <dbReference type="Proteomes" id="UP001190700"/>
    </source>
</evidence>